<name>A0A0C3Q0W8_9AGAM</name>
<reference evidence="2" key="2">
    <citation type="submission" date="2015-01" db="EMBL/GenBank/DDBJ databases">
        <title>Evolutionary Origins and Diversification of the Mycorrhizal Mutualists.</title>
        <authorList>
            <consortium name="DOE Joint Genome Institute"/>
            <consortium name="Mycorrhizal Genomics Consortium"/>
            <person name="Kohler A."/>
            <person name="Kuo A."/>
            <person name="Nagy L.G."/>
            <person name="Floudas D."/>
            <person name="Copeland A."/>
            <person name="Barry K.W."/>
            <person name="Cichocki N."/>
            <person name="Veneault-Fourrey C."/>
            <person name="LaButti K."/>
            <person name="Lindquist E.A."/>
            <person name="Lipzen A."/>
            <person name="Lundell T."/>
            <person name="Morin E."/>
            <person name="Murat C."/>
            <person name="Riley R."/>
            <person name="Ohm R."/>
            <person name="Sun H."/>
            <person name="Tunlid A."/>
            <person name="Henrissat B."/>
            <person name="Grigoriev I.V."/>
            <person name="Hibbett D.S."/>
            <person name="Martin F."/>
        </authorList>
    </citation>
    <scope>NUCLEOTIDE SEQUENCE [LARGE SCALE GENOMIC DNA]</scope>
    <source>
        <strain evidence="2">MUT 4182</strain>
    </source>
</reference>
<dbReference type="STRING" id="1051891.A0A0C3Q0W8"/>
<dbReference type="HOGENOM" id="CLU_1103459_0_0_1"/>
<proteinExistence type="predicted"/>
<evidence type="ECO:0000313" key="2">
    <source>
        <dbReference type="Proteomes" id="UP000054248"/>
    </source>
</evidence>
<dbReference type="AlphaFoldDB" id="A0A0C3Q0W8"/>
<protein>
    <submittedName>
        <fullName evidence="1">Uncharacterized protein</fullName>
    </submittedName>
</protein>
<dbReference type="Proteomes" id="UP000054248">
    <property type="component" value="Unassembled WGS sequence"/>
</dbReference>
<keyword evidence="2" id="KW-1185">Reference proteome</keyword>
<accession>A0A0C3Q0W8</accession>
<reference evidence="1 2" key="1">
    <citation type="submission" date="2014-04" db="EMBL/GenBank/DDBJ databases">
        <authorList>
            <consortium name="DOE Joint Genome Institute"/>
            <person name="Kuo A."/>
            <person name="Girlanda M."/>
            <person name="Perotto S."/>
            <person name="Kohler A."/>
            <person name="Nagy L.G."/>
            <person name="Floudas D."/>
            <person name="Copeland A."/>
            <person name="Barry K.W."/>
            <person name="Cichocki N."/>
            <person name="Veneault-Fourrey C."/>
            <person name="LaButti K."/>
            <person name="Lindquist E.A."/>
            <person name="Lipzen A."/>
            <person name="Lundell T."/>
            <person name="Morin E."/>
            <person name="Murat C."/>
            <person name="Sun H."/>
            <person name="Tunlid A."/>
            <person name="Henrissat B."/>
            <person name="Grigoriev I.V."/>
            <person name="Hibbett D.S."/>
            <person name="Martin F."/>
            <person name="Nordberg H.P."/>
            <person name="Cantor M.N."/>
            <person name="Hua S.X."/>
        </authorList>
    </citation>
    <scope>NUCLEOTIDE SEQUENCE [LARGE SCALE GENOMIC DNA]</scope>
    <source>
        <strain evidence="1 2">MUT 4182</strain>
    </source>
</reference>
<gene>
    <name evidence="1" type="ORF">M407DRAFT_34711</name>
</gene>
<dbReference type="EMBL" id="KN823866">
    <property type="protein sequence ID" value="KIO15704.1"/>
    <property type="molecule type" value="Genomic_DNA"/>
</dbReference>
<evidence type="ECO:0000313" key="1">
    <source>
        <dbReference type="EMBL" id="KIO15704.1"/>
    </source>
</evidence>
<sequence length="252" mass="28298">MQLLPSSWSSILASSAPTTSLEVLEIMSPPLAATDEPKPAPALQLELPSLHCLRISVNEDSVSLVSVVAEEWQLPSLKYLYLKYRYQSDYPIRDPRLTSNVTSMISTHGQSVATLAIDRHTAFNVPLHVLPPAPIQELVYSGYALNESTSIPFTALSTLVILIDLDEDSPLDTAIWRALKDLHRLQDYSLPKLKKVVVLSWPLDKLKEPRPIDARLLDETERVWAAPWQTETPTLVNRHGVRLFTLVEMDQD</sequence>
<organism evidence="1 2">
    <name type="scientific">Tulasnella calospora MUT 4182</name>
    <dbReference type="NCBI Taxonomy" id="1051891"/>
    <lineage>
        <taxon>Eukaryota</taxon>
        <taxon>Fungi</taxon>
        <taxon>Dikarya</taxon>
        <taxon>Basidiomycota</taxon>
        <taxon>Agaricomycotina</taxon>
        <taxon>Agaricomycetes</taxon>
        <taxon>Cantharellales</taxon>
        <taxon>Tulasnellaceae</taxon>
        <taxon>Tulasnella</taxon>
    </lineage>
</organism>
<dbReference type="OrthoDB" id="3286323at2759"/>